<sequence length="415" mass="46924">MTQNEKLQRQHLKCFEPLGELSDARLDELLSLVYTEKFSMGASLFREGDIENQTMYLLSGDVQLSSSDGRIDSIVRHADDLARHPLDDSQPRQSSGLCITPVKVLRIDNSILDYMMMWDQVGISVELENEEKIREQAGHNDENNIVDPVISEKNMDEEKTVIPVKQREKEDEVPDSHHIDKKAGSEQKDESHVVEAPVVVTDDRAWIRKMSHIMAFKSMPPANIKYLLEKMDAHEVKQGECVVKQGDAGEYYYVLVDGKAQVTRTVELATLMPGRSFGEEALLSGSQRNASVTMLEDGVVMRLDKRDFDDMLKEPMLNRIVPSEARAKIAEGAHWLDIRHAKEFNHSHLPDAINIPLHELRLRIEELDKEQSYICYCRTGHRSSAAAFLLVQNGFTATVLSGGVQVMARDLIVDS</sequence>
<dbReference type="SUPFAM" id="SSF51206">
    <property type="entry name" value="cAMP-binding domain-like"/>
    <property type="match status" value="2"/>
</dbReference>
<protein>
    <recommendedName>
        <fullName evidence="5">cAMP-binding proteins - catabolite gene activator and regulatory subunit of cAMP-dependent protein kinases</fullName>
    </recommendedName>
</protein>
<dbReference type="InterPro" id="IPR036873">
    <property type="entry name" value="Rhodanese-like_dom_sf"/>
</dbReference>
<dbReference type="InterPro" id="IPR000595">
    <property type="entry name" value="cNMP-bd_dom"/>
</dbReference>
<dbReference type="InterPro" id="IPR050229">
    <property type="entry name" value="GlpE_sulfurtransferase"/>
</dbReference>
<dbReference type="PANTHER" id="PTHR43031:SF16">
    <property type="entry name" value="OXIDOREDUCTASE"/>
    <property type="match status" value="1"/>
</dbReference>
<gene>
    <name evidence="4" type="ORF">MNBD_GAMMA25-607</name>
</gene>
<dbReference type="PROSITE" id="PS50206">
    <property type="entry name" value="RHODANESE_3"/>
    <property type="match status" value="1"/>
</dbReference>
<dbReference type="InterPro" id="IPR018488">
    <property type="entry name" value="cNMP-bd_CS"/>
</dbReference>
<dbReference type="SMART" id="SM00450">
    <property type="entry name" value="RHOD"/>
    <property type="match status" value="1"/>
</dbReference>
<dbReference type="AlphaFoldDB" id="A0A3B1B1N0"/>
<dbReference type="Gene3D" id="2.60.120.10">
    <property type="entry name" value="Jelly Rolls"/>
    <property type="match status" value="2"/>
</dbReference>
<dbReference type="SUPFAM" id="SSF52821">
    <property type="entry name" value="Rhodanese/Cell cycle control phosphatase"/>
    <property type="match status" value="1"/>
</dbReference>
<accession>A0A3B1B1N0</accession>
<dbReference type="EMBL" id="UOFY01000004">
    <property type="protein sequence ID" value="VAX05823.1"/>
    <property type="molecule type" value="Genomic_DNA"/>
</dbReference>
<evidence type="ECO:0008006" key="5">
    <source>
        <dbReference type="Google" id="ProtNLM"/>
    </source>
</evidence>
<dbReference type="Pfam" id="PF00581">
    <property type="entry name" value="Rhodanese"/>
    <property type="match status" value="1"/>
</dbReference>
<evidence type="ECO:0000256" key="1">
    <source>
        <dbReference type="SAM" id="MobiDB-lite"/>
    </source>
</evidence>
<feature type="region of interest" description="Disordered" evidence="1">
    <location>
        <begin position="164"/>
        <end position="193"/>
    </location>
</feature>
<dbReference type="SMART" id="SM00100">
    <property type="entry name" value="cNMP"/>
    <property type="match status" value="1"/>
</dbReference>
<feature type="domain" description="Cyclic nucleotide-binding" evidence="2">
    <location>
        <begin position="17"/>
        <end position="117"/>
    </location>
</feature>
<feature type="domain" description="Cyclic nucleotide-binding" evidence="2">
    <location>
        <begin position="215"/>
        <end position="312"/>
    </location>
</feature>
<feature type="domain" description="Rhodanese" evidence="3">
    <location>
        <begin position="329"/>
        <end position="413"/>
    </location>
</feature>
<proteinExistence type="predicted"/>
<dbReference type="InterPro" id="IPR014710">
    <property type="entry name" value="RmlC-like_jellyroll"/>
</dbReference>
<dbReference type="InterPro" id="IPR018490">
    <property type="entry name" value="cNMP-bd_dom_sf"/>
</dbReference>
<dbReference type="Pfam" id="PF00027">
    <property type="entry name" value="cNMP_binding"/>
    <property type="match status" value="1"/>
</dbReference>
<evidence type="ECO:0000259" key="2">
    <source>
        <dbReference type="PROSITE" id="PS50042"/>
    </source>
</evidence>
<dbReference type="Gene3D" id="3.40.250.10">
    <property type="entry name" value="Rhodanese-like domain"/>
    <property type="match status" value="1"/>
</dbReference>
<evidence type="ECO:0000259" key="3">
    <source>
        <dbReference type="PROSITE" id="PS50206"/>
    </source>
</evidence>
<dbReference type="CDD" id="cd00038">
    <property type="entry name" value="CAP_ED"/>
    <property type="match status" value="2"/>
</dbReference>
<dbReference type="PANTHER" id="PTHR43031">
    <property type="entry name" value="FAD-DEPENDENT OXIDOREDUCTASE"/>
    <property type="match status" value="1"/>
</dbReference>
<dbReference type="PROSITE" id="PS00888">
    <property type="entry name" value="CNMP_BINDING_1"/>
    <property type="match status" value="1"/>
</dbReference>
<dbReference type="PROSITE" id="PS50042">
    <property type="entry name" value="CNMP_BINDING_3"/>
    <property type="match status" value="2"/>
</dbReference>
<reference evidence="4" key="1">
    <citation type="submission" date="2018-06" db="EMBL/GenBank/DDBJ databases">
        <authorList>
            <person name="Zhirakovskaya E."/>
        </authorList>
    </citation>
    <scope>NUCLEOTIDE SEQUENCE</scope>
</reference>
<dbReference type="InterPro" id="IPR001763">
    <property type="entry name" value="Rhodanese-like_dom"/>
</dbReference>
<evidence type="ECO:0000313" key="4">
    <source>
        <dbReference type="EMBL" id="VAX05823.1"/>
    </source>
</evidence>
<name>A0A3B1B1N0_9ZZZZ</name>
<organism evidence="4">
    <name type="scientific">hydrothermal vent metagenome</name>
    <dbReference type="NCBI Taxonomy" id="652676"/>
    <lineage>
        <taxon>unclassified sequences</taxon>
        <taxon>metagenomes</taxon>
        <taxon>ecological metagenomes</taxon>
    </lineage>
</organism>